<dbReference type="RefSeq" id="WP_021250040.1">
    <property type="nucleotide sequence ID" value="NZ_ATJV01000070.1"/>
</dbReference>
<dbReference type="PANTHER" id="PTHR21310">
    <property type="entry name" value="AMINOGLYCOSIDE PHOSPHOTRANSFERASE-RELATED-RELATED"/>
    <property type="match status" value="1"/>
</dbReference>
<reference evidence="2 3" key="1">
    <citation type="submission" date="2013-06" db="EMBL/GenBank/DDBJ databases">
        <title>Draft genome sequence of Thauera terpenica.</title>
        <authorList>
            <person name="Liu B."/>
            <person name="Frostegard A.H."/>
            <person name="Shapleigh J.P."/>
        </authorList>
    </citation>
    <scope>NUCLEOTIDE SEQUENCE [LARGE SCALE GENOMIC DNA]</scope>
    <source>
        <strain evidence="2 3">58Eu</strain>
    </source>
</reference>
<dbReference type="Proteomes" id="UP000015455">
    <property type="component" value="Unassembled WGS sequence"/>
</dbReference>
<evidence type="ECO:0000313" key="3">
    <source>
        <dbReference type="Proteomes" id="UP000015455"/>
    </source>
</evidence>
<evidence type="ECO:0000313" key="2">
    <source>
        <dbReference type="EMBL" id="EPZ14698.1"/>
    </source>
</evidence>
<accession>T0AVV1</accession>
<organism evidence="2 3">
    <name type="scientific">Thauera terpenica 58Eu</name>
    <dbReference type="NCBI Taxonomy" id="1348657"/>
    <lineage>
        <taxon>Bacteria</taxon>
        <taxon>Pseudomonadati</taxon>
        <taxon>Pseudomonadota</taxon>
        <taxon>Betaproteobacteria</taxon>
        <taxon>Rhodocyclales</taxon>
        <taxon>Zoogloeaceae</taxon>
        <taxon>Thauera</taxon>
    </lineage>
</organism>
<name>T0AVV1_9RHOO</name>
<proteinExistence type="predicted"/>
<dbReference type="AlphaFoldDB" id="T0AVV1"/>
<dbReference type="eggNOG" id="COG3173">
    <property type="taxonomic scope" value="Bacteria"/>
</dbReference>
<dbReference type="InterPro" id="IPR002575">
    <property type="entry name" value="Aminoglycoside_PTrfase"/>
</dbReference>
<keyword evidence="3" id="KW-1185">Reference proteome</keyword>
<evidence type="ECO:0000259" key="1">
    <source>
        <dbReference type="Pfam" id="PF01636"/>
    </source>
</evidence>
<comment type="caution">
    <text evidence="2">The sequence shown here is derived from an EMBL/GenBank/DDBJ whole genome shotgun (WGS) entry which is preliminary data.</text>
</comment>
<sequence>MHFVAVDRRTPVLRQEVEPALLQALCREALGQPVELSCAALMGSGHFNTSYRLDLTGRPPVVLRLGPPEGARLWRHERALLQRECSVLPLLRTLGEVIPALLHLDTGRRQVPRDWAVFECRPGEVWESVLPRIPATDQQRLWRQYGELVARLHALRGDRCGFPAPASAHGSVSSWFIALVDGLATDLAEQGVAVPGLDDFQARLRRERGRLDAALRPGEAPRLVHGDLWTRNVLVRQGPDGWVISALLDAERAFFGDPSAEWIFGFLDLPTAFWAGYGRCLADAALPADALWRRRAYQARGALQMMLEGCRFGFDAGFAHQQFACFTAELPALEALAAGALSDTPDLPAPKVPA</sequence>
<dbReference type="Pfam" id="PF01636">
    <property type="entry name" value="APH"/>
    <property type="match status" value="1"/>
</dbReference>
<dbReference type="Gene3D" id="3.90.1200.10">
    <property type="match status" value="1"/>
</dbReference>
<dbReference type="PATRIC" id="fig|1348657.5.peg.2639"/>
<dbReference type="PANTHER" id="PTHR21310:SF15">
    <property type="entry name" value="AMINOGLYCOSIDE PHOSPHOTRANSFERASE DOMAIN-CONTAINING PROTEIN"/>
    <property type="match status" value="1"/>
</dbReference>
<dbReference type="InterPro" id="IPR051678">
    <property type="entry name" value="AGP_Transferase"/>
</dbReference>
<dbReference type="InterPro" id="IPR011009">
    <property type="entry name" value="Kinase-like_dom_sf"/>
</dbReference>
<dbReference type="STRING" id="1348657.M622_04410"/>
<dbReference type="OrthoDB" id="5291879at2"/>
<dbReference type="SUPFAM" id="SSF56112">
    <property type="entry name" value="Protein kinase-like (PK-like)"/>
    <property type="match status" value="1"/>
</dbReference>
<feature type="domain" description="Aminoglycoside phosphotransferase" evidence="1">
    <location>
        <begin position="43"/>
        <end position="294"/>
    </location>
</feature>
<dbReference type="EMBL" id="ATJV01000070">
    <property type="protein sequence ID" value="EPZ14698.1"/>
    <property type="molecule type" value="Genomic_DNA"/>
</dbReference>
<protein>
    <recommendedName>
        <fullName evidence="1">Aminoglycoside phosphotransferase domain-containing protein</fullName>
    </recommendedName>
</protein>
<gene>
    <name evidence="2" type="ORF">M622_04410</name>
</gene>